<proteinExistence type="predicted"/>
<keyword evidence="5" id="KW-1185">Reference proteome</keyword>
<keyword evidence="1" id="KW-1133">Transmembrane helix</keyword>
<dbReference type="OrthoDB" id="207378at2759"/>
<feature type="transmembrane region" description="Helical" evidence="1">
    <location>
        <begin position="177"/>
        <end position="200"/>
    </location>
</feature>
<keyword evidence="1" id="KW-0472">Membrane</keyword>
<feature type="transmembrane region" description="Helical" evidence="1">
    <location>
        <begin position="275"/>
        <end position="292"/>
    </location>
</feature>
<reference evidence="3" key="2">
    <citation type="submission" date="2019-06" db="EMBL/GenBank/DDBJ databases">
        <title>Genomics analysis of Aphanomyces spp. identifies a new class of oomycete effector associated with host adaptation.</title>
        <authorList>
            <person name="Gaulin E."/>
        </authorList>
    </citation>
    <scope>NUCLEOTIDE SEQUENCE</scope>
    <source>
        <strain evidence="3">CBS 578.67</strain>
    </source>
</reference>
<feature type="transmembrane region" description="Helical" evidence="1">
    <location>
        <begin position="368"/>
        <end position="386"/>
    </location>
</feature>
<dbReference type="InterPro" id="IPR002656">
    <property type="entry name" value="Acyl_transf_3_dom"/>
</dbReference>
<evidence type="ECO:0000256" key="1">
    <source>
        <dbReference type="SAM" id="Phobius"/>
    </source>
</evidence>
<evidence type="ECO:0000313" key="3">
    <source>
        <dbReference type="EMBL" id="KAF0692244.1"/>
    </source>
</evidence>
<dbReference type="Pfam" id="PF01757">
    <property type="entry name" value="Acyl_transf_3"/>
    <property type="match status" value="1"/>
</dbReference>
<sequence length="439" mass="47983">MACSTSVETMIEGGHEEATQTVFVSMSDTSHPSCPTDKHRQDSTTHDSIAHRPDIDGLRALAITSVIIYHAYPELLPGGFIGVDIFFVISGYLNSSILFKEYTNSTFTFVGFYSRRIRRIVPTLVLVLGFTLTMGCLWLTAAALKKMAATLVAGGLFSTNVQLMTLDEPSNTENPLLHLWSLGVGGQFYLFWPLFAGLVVRLPPQYGLLSQIVFLVGSFISNLAFLVYYGDNTYSFYLPSSRFWELSIGGLVAFINMPPVDLPNSSLSLTRASSAMYSFGGLVAIVACLAMFDDSIDYPGCWALFPACGAAAMIYAEPTSSHQFILGSPIMVFLGQISYPLYLWHWPLLVFAKLCYPVAALRPWYGEAYAMVLLALTLSLATFYLVENNLRRGTNGFVDLGLLASIVLLATMGVLTYCFSDSFSAISHRITAAANVGAL</sequence>
<feature type="transmembrane region" description="Helical" evidence="1">
    <location>
        <begin position="206"/>
        <end position="229"/>
    </location>
</feature>
<dbReference type="EMBL" id="VJMH01005915">
    <property type="protein sequence ID" value="KAF0692244.1"/>
    <property type="molecule type" value="Genomic_DNA"/>
</dbReference>
<dbReference type="Proteomes" id="UP000332933">
    <property type="component" value="Unassembled WGS sequence"/>
</dbReference>
<name>A0A485L7V6_9STRA</name>
<evidence type="ECO:0000259" key="2">
    <source>
        <dbReference type="Pfam" id="PF01757"/>
    </source>
</evidence>
<evidence type="ECO:0000313" key="5">
    <source>
        <dbReference type="Proteomes" id="UP000332933"/>
    </source>
</evidence>
<organism evidence="4 5">
    <name type="scientific">Aphanomyces stellatus</name>
    <dbReference type="NCBI Taxonomy" id="120398"/>
    <lineage>
        <taxon>Eukaryota</taxon>
        <taxon>Sar</taxon>
        <taxon>Stramenopiles</taxon>
        <taxon>Oomycota</taxon>
        <taxon>Saprolegniomycetes</taxon>
        <taxon>Saprolegniales</taxon>
        <taxon>Verrucalvaceae</taxon>
        <taxon>Aphanomyces</taxon>
    </lineage>
</organism>
<dbReference type="GO" id="GO:0016020">
    <property type="term" value="C:membrane"/>
    <property type="evidence" value="ECO:0007669"/>
    <property type="project" value="TreeGrafter"/>
</dbReference>
<feature type="transmembrane region" description="Helical" evidence="1">
    <location>
        <begin position="79"/>
        <end position="99"/>
    </location>
</feature>
<feature type="transmembrane region" description="Helical" evidence="1">
    <location>
        <begin position="299"/>
        <end position="316"/>
    </location>
</feature>
<feature type="domain" description="Acyltransferase 3" evidence="2">
    <location>
        <begin position="54"/>
        <end position="381"/>
    </location>
</feature>
<reference evidence="4 5" key="1">
    <citation type="submission" date="2019-03" db="EMBL/GenBank/DDBJ databases">
        <authorList>
            <person name="Gaulin E."/>
            <person name="Dumas B."/>
        </authorList>
    </citation>
    <scope>NUCLEOTIDE SEQUENCE [LARGE SCALE GENOMIC DNA]</scope>
    <source>
        <strain evidence="4">CBS 568.67</strain>
    </source>
</reference>
<protein>
    <submittedName>
        <fullName evidence="4">Aste57867_16659 protein</fullName>
    </submittedName>
</protein>
<dbReference type="AlphaFoldDB" id="A0A485L7V6"/>
<accession>A0A485L7V6</accession>
<keyword evidence="1" id="KW-0812">Transmembrane</keyword>
<evidence type="ECO:0000313" key="4">
    <source>
        <dbReference type="EMBL" id="VFT93430.1"/>
    </source>
</evidence>
<dbReference type="GO" id="GO:0016747">
    <property type="term" value="F:acyltransferase activity, transferring groups other than amino-acyl groups"/>
    <property type="evidence" value="ECO:0007669"/>
    <property type="project" value="InterPro"/>
</dbReference>
<dbReference type="GO" id="GO:0000271">
    <property type="term" value="P:polysaccharide biosynthetic process"/>
    <property type="evidence" value="ECO:0007669"/>
    <property type="project" value="TreeGrafter"/>
</dbReference>
<dbReference type="PANTHER" id="PTHR23028">
    <property type="entry name" value="ACETYLTRANSFERASE"/>
    <property type="match status" value="1"/>
</dbReference>
<feature type="transmembrane region" description="Helical" evidence="1">
    <location>
        <begin position="336"/>
        <end position="356"/>
    </location>
</feature>
<dbReference type="PANTHER" id="PTHR23028:SF53">
    <property type="entry name" value="ACYL_TRANSF_3 DOMAIN-CONTAINING PROTEIN"/>
    <property type="match status" value="1"/>
</dbReference>
<feature type="transmembrane region" description="Helical" evidence="1">
    <location>
        <begin position="398"/>
        <end position="419"/>
    </location>
</feature>
<gene>
    <name evidence="4" type="primary">Aste57867_16659</name>
    <name evidence="3" type="ORF">As57867_016602</name>
    <name evidence="4" type="ORF">ASTE57867_16659</name>
</gene>
<feature type="transmembrane region" description="Helical" evidence="1">
    <location>
        <begin position="120"/>
        <end position="141"/>
    </location>
</feature>
<dbReference type="EMBL" id="CAADRA010005936">
    <property type="protein sequence ID" value="VFT93430.1"/>
    <property type="molecule type" value="Genomic_DNA"/>
</dbReference>
<dbReference type="InterPro" id="IPR050879">
    <property type="entry name" value="Acyltransferase_3"/>
</dbReference>